<keyword evidence="1" id="KW-0805">Transcription regulation</keyword>
<organism evidence="5 6">
    <name type="scientific">Desulfoluna spongiiphila</name>
    <dbReference type="NCBI Taxonomy" id="419481"/>
    <lineage>
        <taxon>Bacteria</taxon>
        <taxon>Pseudomonadati</taxon>
        <taxon>Thermodesulfobacteriota</taxon>
        <taxon>Desulfobacteria</taxon>
        <taxon>Desulfobacterales</taxon>
        <taxon>Desulfolunaceae</taxon>
        <taxon>Desulfoluna</taxon>
    </lineage>
</organism>
<dbReference type="STRING" id="419481.SAMN05216233_10574"/>
<dbReference type="EMBL" id="FMUX01000005">
    <property type="protein sequence ID" value="SCY19906.1"/>
    <property type="molecule type" value="Genomic_DNA"/>
</dbReference>
<keyword evidence="2" id="KW-0238">DNA-binding</keyword>
<proteinExistence type="predicted"/>
<evidence type="ECO:0000256" key="1">
    <source>
        <dbReference type="ARBA" id="ARBA00023015"/>
    </source>
</evidence>
<dbReference type="GO" id="GO:0003677">
    <property type="term" value="F:DNA binding"/>
    <property type="evidence" value="ECO:0007669"/>
    <property type="project" value="UniProtKB-KW"/>
</dbReference>
<dbReference type="InterPro" id="IPR008920">
    <property type="entry name" value="TF_FadR/GntR_C"/>
</dbReference>
<evidence type="ECO:0000256" key="3">
    <source>
        <dbReference type="ARBA" id="ARBA00023163"/>
    </source>
</evidence>
<accession>A0A1G5DYS4</accession>
<dbReference type="SUPFAM" id="SSF48008">
    <property type="entry name" value="GntR ligand-binding domain-like"/>
    <property type="match status" value="1"/>
</dbReference>
<dbReference type="InterPro" id="IPR011711">
    <property type="entry name" value="GntR_C"/>
</dbReference>
<gene>
    <name evidence="5" type="ORF">SAMN05216233_10574</name>
</gene>
<evidence type="ECO:0000256" key="2">
    <source>
        <dbReference type="ARBA" id="ARBA00023125"/>
    </source>
</evidence>
<name>A0A1G5DYS4_9BACT</name>
<keyword evidence="3" id="KW-0804">Transcription</keyword>
<evidence type="ECO:0000313" key="6">
    <source>
        <dbReference type="Proteomes" id="UP000198870"/>
    </source>
</evidence>
<protein>
    <submittedName>
        <fullName evidence="5">FCD domain-containing protein</fullName>
    </submittedName>
</protein>
<dbReference type="Gene3D" id="1.20.120.530">
    <property type="entry name" value="GntR ligand-binding domain-like"/>
    <property type="match status" value="1"/>
</dbReference>
<sequence>MQLIYVYERMVGAAEQGDVKGVYDAIFAFAAIGLETAENPVLEKALLDLLPTMQRLQYISLVTGRNTLLGTLPCYKTIIDCLEARDVEGGARAMKAYVAAEKPYALASPGSPVSLRLA</sequence>
<reference evidence="5 6" key="1">
    <citation type="submission" date="2016-10" db="EMBL/GenBank/DDBJ databases">
        <authorList>
            <person name="de Groot N.N."/>
        </authorList>
    </citation>
    <scope>NUCLEOTIDE SEQUENCE [LARGE SCALE GENOMIC DNA]</scope>
    <source>
        <strain evidence="5 6">AA1</strain>
    </source>
</reference>
<dbReference type="Pfam" id="PF07729">
    <property type="entry name" value="FCD"/>
    <property type="match status" value="1"/>
</dbReference>
<evidence type="ECO:0000313" key="5">
    <source>
        <dbReference type="EMBL" id="SCY19906.1"/>
    </source>
</evidence>
<dbReference type="AlphaFoldDB" id="A0A1G5DYS4"/>
<feature type="domain" description="GntR C-terminal" evidence="4">
    <location>
        <begin position="5"/>
        <end position="99"/>
    </location>
</feature>
<evidence type="ECO:0000259" key="4">
    <source>
        <dbReference type="Pfam" id="PF07729"/>
    </source>
</evidence>
<dbReference type="Proteomes" id="UP000198870">
    <property type="component" value="Unassembled WGS sequence"/>
</dbReference>
<keyword evidence="6" id="KW-1185">Reference proteome</keyword>